<proteinExistence type="predicted"/>
<keyword evidence="1" id="KW-0732">Signal</keyword>
<accession>A0A1Y2A2F3</accession>
<evidence type="ECO:0000313" key="3">
    <source>
        <dbReference type="Proteomes" id="UP000193144"/>
    </source>
</evidence>
<dbReference type="OrthoDB" id="3552888at2759"/>
<evidence type="ECO:0000256" key="1">
    <source>
        <dbReference type="SAM" id="SignalP"/>
    </source>
</evidence>
<protein>
    <submittedName>
        <fullName evidence="2">Uncharacterized protein</fullName>
    </submittedName>
</protein>
<organism evidence="2 3">
    <name type="scientific">Clohesyomyces aquaticus</name>
    <dbReference type="NCBI Taxonomy" id="1231657"/>
    <lineage>
        <taxon>Eukaryota</taxon>
        <taxon>Fungi</taxon>
        <taxon>Dikarya</taxon>
        <taxon>Ascomycota</taxon>
        <taxon>Pezizomycotina</taxon>
        <taxon>Dothideomycetes</taxon>
        <taxon>Pleosporomycetidae</taxon>
        <taxon>Pleosporales</taxon>
        <taxon>Lindgomycetaceae</taxon>
        <taxon>Clohesyomyces</taxon>
    </lineage>
</organism>
<comment type="caution">
    <text evidence="2">The sequence shown here is derived from an EMBL/GenBank/DDBJ whole genome shotgun (WGS) entry which is preliminary data.</text>
</comment>
<feature type="chain" id="PRO_5012734098" evidence="1">
    <location>
        <begin position="20"/>
        <end position="152"/>
    </location>
</feature>
<dbReference type="EMBL" id="MCFA01000017">
    <property type="protein sequence ID" value="ORY16590.1"/>
    <property type="molecule type" value="Genomic_DNA"/>
</dbReference>
<gene>
    <name evidence="2" type="ORF">BCR34DRAFT_661387</name>
</gene>
<keyword evidence="3" id="KW-1185">Reference proteome</keyword>
<feature type="signal peptide" evidence="1">
    <location>
        <begin position="1"/>
        <end position="19"/>
    </location>
</feature>
<dbReference type="STRING" id="1231657.A0A1Y2A2F3"/>
<dbReference type="Proteomes" id="UP000193144">
    <property type="component" value="Unassembled WGS sequence"/>
</dbReference>
<evidence type="ECO:0000313" key="2">
    <source>
        <dbReference type="EMBL" id="ORY16590.1"/>
    </source>
</evidence>
<dbReference type="AlphaFoldDB" id="A0A1Y2A2F3"/>
<name>A0A1Y2A2F3_9PLEO</name>
<reference evidence="2 3" key="1">
    <citation type="submission" date="2016-07" db="EMBL/GenBank/DDBJ databases">
        <title>Pervasive Adenine N6-methylation of Active Genes in Fungi.</title>
        <authorList>
            <consortium name="DOE Joint Genome Institute"/>
            <person name="Mondo S.J."/>
            <person name="Dannebaum R.O."/>
            <person name="Kuo R.C."/>
            <person name="Labutti K."/>
            <person name="Haridas S."/>
            <person name="Kuo A."/>
            <person name="Salamov A."/>
            <person name="Ahrendt S.R."/>
            <person name="Lipzen A."/>
            <person name="Sullivan W."/>
            <person name="Andreopoulos W.B."/>
            <person name="Clum A."/>
            <person name="Lindquist E."/>
            <person name="Daum C."/>
            <person name="Ramamoorthy G.K."/>
            <person name="Gryganskyi A."/>
            <person name="Culley D."/>
            <person name="Magnuson J.K."/>
            <person name="James T.Y."/>
            <person name="O'Malley M.A."/>
            <person name="Stajich J.E."/>
            <person name="Spatafora J.W."/>
            <person name="Visel A."/>
            <person name="Grigoriev I.V."/>
        </authorList>
    </citation>
    <scope>NUCLEOTIDE SEQUENCE [LARGE SCALE GENOMIC DNA]</scope>
    <source>
        <strain evidence="2 3">CBS 115471</strain>
    </source>
</reference>
<sequence length="152" mass="16663">MHSNYIALATILAFGLTLGSTIPNLQTRELSSPIAGYKIEPLQWEVQTTPGGPNITVSGTVEEMHAQLLEINSNYEAEFAKVERRTSDIDSMQNLHKRNGLRCRDFALALLQANVGGFNYVRGILGQPTNGPRSGACSRFGCLYNFGDMVVQ</sequence>